<comment type="caution">
    <text evidence="2">The sequence shown here is derived from an EMBL/GenBank/DDBJ whole genome shotgun (WGS) entry which is preliminary data.</text>
</comment>
<evidence type="ECO:0000313" key="3">
    <source>
        <dbReference type="Proteomes" id="UP001239994"/>
    </source>
</evidence>
<dbReference type="GO" id="GO:0016706">
    <property type="term" value="F:2-oxoglutarate-dependent dioxygenase activity"/>
    <property type="evidence" value="ECO:0007669"/>
    <property type="project" value="InterPro"/>
</dbReference>
<dbReference type="AlphaFoldDB" id="A0AAD8Z1S7"/>
<dbReference type="EMBL" id="JAROKS010000020">
    <property type="protein sequence ID" value="KAK1791080.1"/>
    <property type="molecule type" value="Genomic_DNA"/>
</dbReference>
<dbReference type="Gene3D" id="3.30.70.270">
    <property type="match status" value="1"/>
</dbReference>
<dbReference type="InterPro" id="IPR043128">
    <property type="entry name" value="Rev_trsase/Diguanyl_cyclase"/>
</dbReference>
<gene>
    <name evidence="2" type="ORF">P4O66_002120</name>
</gene>
<sequence length="167" mass="18445">METDENPEVPSALEQFRGTLVFTKLDLRSAYNLLQGKLTSATILRFADFTLPFSVESNARIPGECGCILLYSLYTYDCAATSSSTIIIKFADDIIVMGLILDKDDNSLAKKARQRLNHLRRLRDFRLPSKKVCFLGHEISAQGIGTDPGKGEAVKSKKVPSTVLGFL</sequence>
<feature type="domain" description="Alkylated DNA repair protein AlkB homologue 8 N-terminal" evidence="1">
    <location>
        <begin position="106"/>
        <end position="130"/>
    </location>
</feature>
<keyword evidence="3" id="KW-1185">Reference proteome</keyword>
<proteinExistence type="predicted"/>
<accession>A0AAD8Z1S7</accession>
<dbReference type="InterPro" id="IPR015095">
    <property type="entry name" value="AlkB_hom8_N"/>
</dbReference>
<dbReference type="SUPFAM" id="SSF56672">
    <property type="entry name" value="DNA/RNA polymerases"/>
    <property type="match status" value="1"/>
</dbReference>
<dbReference type="Proteomes" id="UP001239994">
    <property type="component" value="Unassembled WGS sequence"/>
</dbReference>
<organism evidence="2 3">
    <name type="scientific">Electrophorus voltai</name>
    <dbReference type="NCBI Taxonomy" id="2609070"/>
    <lineage>
        <taxon>Eukaryota</taxon>
        <taxon>Metazoa</taxon>
        <taxon>Chordata</taxon>
        <taxon>Craniata</taxon>
        <taxon>Vertebrata</taxon>
        <taxon>Euteleostomi</taxon>
        <taxon>Actinopterygii</taxon>
        <taxon>Neopterygii</taxon>
        <taxon>Teleostei</taxon>
        <taxon>Ostariophysi</taxon>
        <taxon>Gymnotiformes</taxon>
        <taxon>Gymnotoidei</taxon>
        <taxon>Gymnotidae</taxon>
        <taxon>Electrophorus</taxon>
    </lineage>
</organism>
<evidence type="ECO:0000313" key="2">
    <source>
        <dbReference type="EMBL" id="KAK1791080.1"/>
    </source>
</evidence>
<dbReference type="InterPro" id="IPR043502">
    <property type="entry name" value="DNA/RNA_pol_sf"/>
</dbReference>
<evidence type="ECO:0000259" key="1">
    <source>
        <dbReference type="Pfam" id="PF09004"/>
    </source>
</evidence>
<name>A0AAD8Z1S7_9TELE</name>
<dbReference type="Pfam" id="PF09004">
    <property type="entry name" value="ALKBH8_N"/>
    <property type="match status" value="1"/>
</dbReference>
<protein>
    <recommendedName>
        <fullName evidence="1">Alkylated DNA repair protein AlkB homologue 8 N-terminal domain-containing protein</fullName>
    </recommendedName>
</protein>
<dbReference type="GO" id="GO:0008168">
    <property type="term" value="F:methyltransferase activity"/>
    <property type="evidence" value="ECO:0007669"/>
    <property type="project" value="InterPro"/>
</dbReference>
<reference evidence="2" key="1">
    <citation type="submission" date="2023-03" db="EMBL/GenBank/DDBJ databases">
        <title>Electrophorus voltai genome.</title>
        <authorList>
            <person name="Bian C."/>
        </authorList>
    </citation>
    <scope>NUCLEOTIDE SEQUENCE</scope>
    <source>
        <strain evidence="2">CB-2022</strain>
        <tissue evidence="2">Muscle</tissue>
    </source>
</reference>